<keyword evidence="4" id="KW-0998">Cell outer membrane</keyword>
<evidence type="ECO:0000256" key="1">
    <source>
        <dbReference type="ARBA" id="ARBA00004442"/>
    </source>
</evidence>
<organism evidence="8 9">
    <name type="scientific">Roseibium album</name>
    <dbReference type="NCBI Taxonomy" id="311410"/>
    <lineage>
        <taxon>Bacteria</taxon>
        <taxon>Pseudomonadati</taxon>
        <taxon>Pseudomonadota</taxon>
        <taxon>Alphaproteobacteria</taxon>
        <taxon>Hyphomicrobiales</taxon>
        <taxon>Stappiaceae</taxon>
        <taxon>Roseibium</taxon>
    </lineage>
</organism>
<dbReference type="Proteomes" id="UP000049983">
    <property type="component" value="Unassembled WGS sequence"/>
</dbReference>
<sequence>MRIWIACLAVLQTLVCGQIATVYAADLLNEGIPTADELRLRPQTWSGFSGVAFAGGGVVSGRDGVGWDLTMHSGLLGAAAGYDTQFDRIILGGHLEGFFSNFQKTTDSGNVRQSAEWIASITGRLGYDAGRFMPYLTGGLGIAKYKFEQTRPREVIDLLAYDYAVTSPDSFSGGTVTDTRMLYGPVVGAGVETRLTDNLFLRLDYKHFHFLDRDFRFQNGQTFEAGATADIVDLGVGFRF</sequence>
<feature type="signal peptide" evidence="6">
    <location>
        <begin position="1"/>
        <end position="24"/>
    </location>
</feature>
<name>A0A0M7AXV6_9HYPH</name>
<keyword evidence="2 6" id="KW-0732">Signal</keyword>
<dbReference type="OrthoDB" id="268975at2"/>
<evidence type="ECO:0000313" key="9">
    <source>
        <dbReference type="Proteomes" id="UP000049983"/>
    </source>
</evidence>
<evidence type="ECO:0000256" key="5">
    <source>
        <dbReference type="ARBA" id="ARBA00038306"/>
    </source>
</evidence>
<evidence type="ECO:0000256" key="2">
    <source>
        <dbReference type="ARBA" id="ARBA00022729"/>
    </source>
</evidence>
<evidence type="ECO:0000256" key="4">
    <source>
        <dbReference type="ARBA" id="ARBA00023237"/>
    </source>
</evidence>
<comment type="subcellular location">
    <subcellularLocation>
        <location evidence="1">Cell outer membrane</location>
    </subcellularLocation>
</comment>
<dbReference type="InterPro" id="IPR027385">
    <property type="entry name" value="Beta-barrel_OMP"/>
</dbReference>
<dbReference type="PANTHER" id="PTHR34001">
    <property type="entry name" value="BLL7405 PROTEIN"/>
    <property type="match status" value="1"/>
</dbReference>
<evidence type="ECO:0000256" key="3">
    <source>
        <dbReference type="ARBA" id="ARBA00023136"/>
    </source>
</evidence>
<dbReference type="GeneID" id="97668994"/>
<reference evidence="9" key="1">
    <citation type="submission" date="2015-07" db="EMBL/GenBank/DDBJ databases">
        <authorList>
            <person name="Rodrigo-Torres Lidia"/>
            <person name="Arahal R.David."/>
        </authorList>
    </citation>
    <scope>NUCLEOTIDE SEQUENCE [LARGE SCALE GENOMIC DNA]</scope>
    <source>
        <strain evidence="9">CECT 5096</strain>
    </source>
</reference>
<gene>
    <name evidence="8" type="ORF">LA5096_01575</name>
</gene>
<feature type="domain" description="Outer membrane protein beta-barrel" evidence="7">
    <location>
        <begin position="59"/>
        <end position="240"/>
    </location>
</feature>
<evidence type="ECO:0000256" key="6">
    <source>
        <dbReference type="SAM" id="SignalP"/>
    </source>
</evidence>
<dbReference type="SUPFAM" id="SSF56925">
    <property type="entry name" value="OMPA-like"/>
    <property type="match status" value="1"/>
</dbReference>
<evidence type="ECO:0000313" key="8">
    <source>
        <dbReference type="EMBL" id="CTQ67812.1"/>
    </source>
</evidence>
<dbReference type="Gene3D" id="2.40.160.20">
    <property type="match status" value="1"/>
</dbReference>
<feature type="chain" id="PRO_5009788133" evidence="6">
    <location>
        <begin position="25"/>
        <end position="240"/>
    </location>
</feature>
<dbReference type="Pfam" id="PF13505">
    <property type="entry name" value="OMP_b-brl"/>
    <property type="match status" value="1"/>
</dbReference>
<keyword evidence="9" id="KW-1185">Reference proteome</keyword>
<protein>
    <submittedName>
        <fullName evidence="8">Opacity protein antigens</fullName>
    </submittedName>
</protein>
<dbReference type="RefSeq" id="WP_082442540.1">
    <property type="nucleotide sequence ID" value="NZ_CXWA01000007.1"/>
</dbReference>
<dbReference type="InterPro" id="IPR051692">
    <property type="entry name" value="OMP-like"/>
</dbReference>
<keyword evidence="3" id="KW-0472">Membrane</keyword>
<dbReference type="GO" id="GO:0009279">
    <property type="term" value="C:cell outer membrane"/>
    <property type="evidence" value="ECO:0007669"/>
    <property type="project" value="UniProtKB-SubCell"/>
</dbReference>
<accession>A0A0M7AXV6</accession>
<dbReference type="AlphaFoldDB" id="A0A0M7AXV6"/>
<dbReference type="PANTHER" id="PTHR34001:SF3">
    <property type="entry name" value="BLL7405 PROTEIN"/>
    <property type="match status" value="1"/>
</dbReference>
<comment type="similarity">
    <text evidence="5">Belongs to the Omp25/RopB family.</text>
</comment>
<dbReference type="STRING" id="311410.LA5095_04596"/>
<dbReference type="InterPro" id="IPR011250">
    <property type="entry name" value="OMP/PagP_B-barrel"/>
</dbReference>
<evidence type="ECO:0000259" key="7">
    <source>
        <dbReference type="Pfam" id="PF13505"/>
    </source>
</evidence>
<proteinExistence type="inferred from homology"/>
<dbReference type="EMBL" id="CXWC01000003">
    <property type="protein sequence ID" value="CTQ67812.1"/>
    <property type="molecule type" value="Genomic_DNA"/>
</dbReference>